<proteinExistence type="predicted"/>
<comment type="caution">
    <text evidence="1">The sequence shown here is derived from an EMBL/GenBank/DDBJ whole genome shotgun (WGS) entry which is preliminary data.</text>
</comment>
<name>A0AA37TPR0_9HYPH</name>
<dbReference type="Proteomes" id="UP001157440">
    <property type="component" value="Unassembled WGS sequence"/>
</dbReference>
<sequence>MQVPVKLVPPVRSDATAGKAFGSVGVVAEIDKVALASGAGLRWLGVVPGEWISTLSLPVVMVPSSMSEETAAA</sequence>
<evidence type="ECO:0000313" key="1">
    <source>
        <dbReference type="EMBL" id="GLS73232.1"/>
    </source>
</evidence>
<reference evidence="2" key="1">
    <citation type="journal article" date="2019" name="Int. J. Syst. Evol. Microbiol.">
        <title>The Global Catalogue of Microorganisms (GCM) 10K type strain sequencing project: providing services to taxonomists for standard genome sequencing and annotation.</title>
        <authorList>
            <consortium name="The Broad Institute Genomics Platform"/>
            <consortium name="The Broad Institute Genome Sequencing Center for Infectious Disease"/>
            <person name="Wu L."/>
            <person name="Ma J."/>
        </authorList>
    </citation>
    <scope>NUCLEOTIDE SEQUENCE [LARGE SCALE GENOMIC DNA]</scope>
    <source>
        <strain evidence="2">NBRC 103632</strain>
    </source>
</reference>
<gene>
    <name evidence="1" type="ORF">GCM10007890_52470</name>
</gene>
<accession>A0AA37TPR0</accession>
<organism evidence="1 2">
    <name type="scientific">Methylobacterium tardum</name>
    <dbReference type="NCBI Taxonomy" id="374432"/>
    <lineage>
        <taxon>Bacteria</taxon>
        <taxon>Pseudomonadati</taxon>
        <taxon>Pseudomonadota</taxon>
        <taxon>Alphaproteobacteria</taxon>
        <taxon>Hyphomicrobiales</taxon>
        <taxon>Methylobacteriaceae</taxon>
        <taxon>Methylobacterium</taxon>
    </lineage>
</organism>
<dbReference type="EMBL" id="BSPL01000025">
    <property type="protein sequence ID" value="GLS73232.1"/>
    <property type="molecule type" value="Genomic_DNA"/>
</dbReference>
<dbReference type="AlphaFoldDB" id="A0AA37TPR0"/>
<protein>
    <submittedName>
        <fullName evidence="1">Uncharacterized protein</fullName>
    </submittedName>
</protein>
<evidence type="ECO:0000313" key="2">
    <source>
        <dbReference type="Proteomes" id="UP001157440"/>
    </source>
</evidence>
<keyword evidence="2" id="KW-1185">Reference proteome</keyword>